<reference evidence="1 2" key="1">
    <citation type="submission" date="2019-04" db="EMBL/GenBank/DDBJ databases">
        <title>Chromosome genome assembly for Takifugu flavidus.</title>
        <authorList>
            <person name="Xiao S."/>
        </authorList>
    </citation>
    <scope>NUCLEOTIDE SEQUENCE [LARGE SCALE GENOMIC DNA]</scope>
    <source>
        <strain evidence="1">HTHZ2018</strain>
        <tissue evidence="1">Muscle</tissue>
    </source>
</reference>
<dbReference type="GO" id="GO:0051639">
    <property type="term" value="P:actin filament network formation"/>
    <property type="evidence" value="ECO:0007669"/>
    <property type="project" value="TreeGrafter"/>
</dbReference>
<dbReference type="InterPro" id="IPR029901">
    <property type="entry name" value="Spire"/>
</dbReference>
<dbReference type="EMBL" id="RHFK02000005">
    <property type="protein sequence ID" value="TWW76511.1"/>
    <property type="molecule type" value="Genomic_DNA"/>
</dbReference>
<keyword evidence="2" id="KW-1185">Reference proteome</keyword>
<dbReference type="GO" id="GO:0040038">
    <property type="term" value="P:polar body extrusion after meiotic divisions"/>
    <property type="evidence" value="ECO:0007669"/>
    <property type="project" value="TreeGrafter"/>
</dbReference>
<proteinExistence type="predicted"/>
<evidence type="ECO:0000313" key="2">
    <source>
        <dbReference type="Proteomes" id="UP000324091"/>
    </source>
</evidence>
<dbReference type="GO" id="GO:0008017">
    <property type="term" value="F:microtubule binding"/>
    <property type="evidence" value="ECO:0007669"/>
    <property type="project" value="TreeGrafter"/>
</dbReference>
<dbReference type="Proteomes" id="UP000324091">
    <property type="component" value="Chromosome 13"/>
</dbReference>
<accession>A0A5C6PCR0</accession>
<dbReference type="GO" id="GO:0036089">
    <property type="term" value="P:cleavage furrow formation"/>
    <property type="evidence" value="ECO:0007669"/>
    <property type="project" value="TreeGrafter"/>
</dbReference>
<dbReference type="AlphaFoldDB" id="A0A5C6PCR0"/>
<dbReference type="PANTHER" id="PTHR21345">
    <property type="entry name" value="SPIRE"/>
    <property type="match status" value="1"/>
</dbReference>
<dbReference type="GO" id="GO:0030041">
    <property type="term" value="P:actin filament polymerization"/>
    <property type="evidence" value="ECO:0007669"/>
    <property type="project" value="TreeGrafter"/>
</dbReference>
<dbReference type="GO" id="GO:0045010">
    <property type="term" value="P:actin nucleation"/>
    <property type="evidence" value="ECO:0007669"/>
    <property type="project" value="InterPro"/>
</dbReference>
<evidence type="ECO:0000313" key="1">
    <source>
        <dbReference type="EMBL" id="TWW76511.1"/>
    </source>
</evidence>
<name>A0A5C6PCR0_9TELE</name>
<protein>
    <submittedName>
        <fullName evidence="1">Protein spire-like protein 1</fullName>
    </submittedName>
</protein>
<dbReference type="GO" id="GO:0030659">
    <property type="term" value="C:cytoplasmic vesicle membrane"/>
    <property type="evidence" value="ECO:0007669"/>
    <property type="project" value="TreeGrafter"/>
</dbReference>
<comment type="caution">
    <text evidence="1">The sequence shown here is derived from an EMBL/GenBank/DDBJ whole genome shotgun (WGS) entry which is preliminary data.</text>
</comment>
<dbReference type="GO" id="GO:0051295">
    <property type="term" value="P:establishment of meiotic spindle localization"/>
    <property type="evidence" value="ECO:0007669"/>
    <property type="project" value="TreeGrafter"/>
</dbReference>
<dbReference type="GO" id="GO:0048193">
    <property type="term" value="P:Golgi vesicle transport"/>
    <property type="evidence" value="ECO:0007669"/>
    <property type="project" value="TreeGrafter"/>
</dbReference>
<dbReference type="GO" id="GO:0005938">
    <property type="term" value="C:cell cortex"/>
    <property type="evidence" value="ECO:0007669"/>
    <property type="project" value="TreeGrafter"/>
</dbReference>
<dbReference type="PANTHER" id="PTHR21345:SF8">
    <property type="entry name" value="PROTEIN SPIRE HOMOLOG 1"/>
    <property type="match status" value="1"/>
</dbReference>
<dbReference type="GO" id="GO:0003779">
    <property type="term" value="F:actin binding"/>
    <property type="evidence" value="ECO:0007669"/>
    <property type="project" value="InterPro"/>
</dbReference>
<gene>
    <name evidence="1" type="ORF">D4764_13G0011730</name>
</gene>
<organism evidence="1 2">
    <name type="scientific">Takifugu flavidus</name>
    <name type="common">sansaifugu</name>
    <dbReference type="NCBI Taxonomy" id="433684"/>
    <lineage>
        <taxon>Eukaryota</taxon>
        <taxon>Metazoa</taxon>
        <taxon>Chordata</taxon>
        <taxon>Craniata</taxon>
        <taxon>Vertebrata</taxon>
        <taxon>Euteleostomi</taxon>
        <taxon>Actinopterygii</taxon>
        <taxon>Neopterygii</taxon>
        <taxon>Teleostei</taxon>
        <taxon>Neoteleostei</taxon>
        <taxon>Acanthomorphata</taxon>
        <taxon>Eupercaria</taxon>
        <taxon>Tetraodontiformes</taxon>
        <taxon>Tetradontoidea</taxon>
        <taxon>Tetraodontidae</taxon>
        <taxon>Takifugu</taxon>
    </lineage>
</organism>
<sequence length="79" mass="9348">MEEESSEEPGRDLNELQNADWARCWVQVMRNLQDGVKLKKLTPYKMLIDDIRSKRYKLRKVMIPGGILTDYFGIVEKEM</sequence>